<dbReference type="EMBL" id="JBDFQZ010000013">
    <property type="protein sequence ID" value="KAK9668389.1"/>
    <property type="molecule type" value="Genomic_DNA"/>
</dbReference>
<accession>A0AAW1GYY1</accession>
<dbReference type="Proteomes" id="UP001443914">
    <property type="component" value="Unassembled WGS sequence"/>
</dbReference>
<gene>
    <name evidence="1" type="ORF">RND81_13G056900</name>
</gene>
<organism evidence="1 2">
    <name type="scientific">Saponaria officinalis</name>
    <name type="common">Common soapwort</name>
    <name type="synonym">Lychnis saponaria</name>
    <dbReference type="NCBI Taxonomy" id="3572"/>
    <lineage>
        <taxon>Eukaryota</taxon>
        <taxon>Viridiplantae</taxon>
        <taxon>Streptophyta</taxon>
        <taxon>Embryophyta</taxon>
        <taxon>Tracheophyta</taxon>
        <taxon>Spermatophyta</taxon>
        <taxon>Magnoliopsida</taxon>
        <taxon>eudicotyledons</taxon>
        <taxon>Gunneridae</taxon>
        <taxon>Pentapetalae</taxon>
        <taxon>Caryophyllales</taxon>
        <taxon>Caryophyllaceae</taxon>
        <taxon>Caryophylleae</taxon>
        <taxon>Saponaria</taxon>
    </lineage>
</organism>
<reference evidence="1" key="1">
    <citation type="submission" date="2024-03" db="EMBL/GenBank/DDBJ databases">
        <title>WGS assembly of Saponaria officinalis var. Norfolk2.</title>
        <authorList>
            <person name="Jenkins J."/>
            <person name="Shu S."/>
            <person name="Grimwood J."/>
            <person name="Barry K."/>
            <person name="Goodstein D."/>
            <person name="Schmutz J."/>
            <person name="Leebens-Mack J."/>
            <person name="Osbourn A."/>
        </authorList>
    </citation>
    <scope>NUCLEOTIDE SEQUENCE [LARGE SCALE GENOMIC DNA]</scope>
    <source>
        <strain evidence="1">JIC</strain>
    </source>
</reference>
<evidence type="ECO:0000313" key="2">
    <source>
        <dbReference type="Proteomes" id="UP001443914"/>
    </source>
</evidence>
<name>A0AAW1GYY1_SAPOF</name>
<comment type="caution">
    <text evidence="1">The sequence shown here is derived from an EMBL/GenBank/DDBJ whole genome shotgun (WGS) entry which is preliminary data.</text>
</comment>
<proteinExistence type="predicted"/>
<protein>
    <submittedName>
        <fullName evidence="1">Uncharacterized protein</fullName>
    </submittedName>
</protein>
<dbReference type="AlphaFoldDB" id="A0AAW1GYY1"/>
<keyword evidence="2" id="KW-1185">Reference proteome</keyword>
<sequence>MNSTSLIYYLDDAARHRFPMCRTFCKLAHAKITSCYTPPILYCIVTDTVMDSIDELIVNTPEDGPKDCSNIVSQLANRHGWIGHRWPTTLSTGISYAFIRHVKIHGCSTFLSWSLYLSVSFQPLDHR</sequence>
<evidence type="ECO:0000313" key="1">
    <source>
        <dbReference type="EMBL" id="KAK9668389.1"/>
    </source>
</evidence>